<dbReference type="AlphaFoldDB" id="A0A392TYG1"/>
<dbReference type="EMBL" id="LXQA010690596">
    <property type="protein sequence ID" value="MCI66192.1"/>
    <property type="molecule type" value="Genomic_DNA"/>
</dbReference>
<sequence length="77" mass="9295">MDMSQLAESARQIEKLDAEKDRLKKSVKIPRKDSERYYQNDKERYPRKEKDHHISLVEEEEDDDIEEDDVPPQDIHL</sequence>
<feature type="non-terminal residue" evidence="2">
    <location>
        <position position="77"/>
    </location>
</feature>
<accession>A0A392TYG1</accession>
<evidence type="ECO:0000313" key="3">
    <source>
        <dbReference type="Proteomes" id="UP000265520"/>
    </source>
</evidence>
<feature type="compositionally biased region" description="Basic and acidic residues" evidence="1">
    <location>
        <begin position="24"/>
        <end position="56"/>
    </location>
</feature>
<organism evidence="2 3">
    <name type="scientific">Trifolium medium</name>
    <dbReference type="NCBI Taxonomy" id="97028"/>
    <lineage>
        <taxon>Eukaryota</taxon>
        <taxon>Viridiplantae</taxon>
        <taxon>Streptophyta</taxon>
        <taxon>Embryophyta</taxon>
        <taxon>Tracheophyta</taxon>
        <taxon>Spermatophyta</taxon>
        <taxon>Magnoliopsida</taxon>
        <taxon>eudicotyledons</taxon>
        <taxon>Gunneridae</taxon>
        <taxon>Pentapetalae</taxon>
        <taxon>rosids</taxon>
        <taxon>fabids</taxon>
        <taxon>Fabales</taxon>
        <taxon>Fabaceae</taxon>
        <taxon>Papilionoideae</taxon>
        <taxon>50 kb inversion clade</taxon>
        <taxon>NPAAA clade</taxon>
        <taxon>Hologalegina</taxon>
        <taxon>IRL clade</taxon>
        <taxon>Trifolieae</taxon>
        <taxon>Trifolium</taxon>
    </lineage>
</organism>
<name>A0A392TYG1_9FABA</name>
<keyword evidence="3" id="KW-1185">Reference proteome</keyword>
<evidence type="ECO:0000313" key="2">
    <source>
        <dbReference type="EMBL" id="MCI66192.1"/>
    </source>
</evidence>
<dbReference type="Proteomes" id="UP000265520">
    <property type="component" value="Unassembled WGS sequence"/>
</dbReference>
<feature type="region of interest" description="Disordered" evidence="1">
    <location>
        <begin position="24"/>
        <end position="77"/>
    </location>
</feature>
<protein>
    <submittedName>
        <fullName evidence="2">Uncharacterized protein</fullName>
    </submittedName>
</protein>
<evidence type="ECO:0000256" key="1">
    <source>
        <dbReference type="SAM" id="MobiDB-lite"/>
    </source>
</evidence>
<comment type="caution">
    <text evidence="2">The sequence shown here is derived from an EMBL/GenBank/DDBJ whole genome shotgun (WGS) entry which is preliminary data.</text>
</comment>
<reference evidence="2 3" key="1">
    <citation type="journal article" date="2018" name="Front. Plant Sci.">
        <title>Red Clover (Trifolium pratense) and Zigzag Clover (T. medium) - A Picture of Genomic Similarities and Differences.</title>
        <authorList>
            <person name="Dluhosova J."/>
            <person name="Istvanek J."/>
            <person name="Nedelnik J."/>
            <person name="Repkova J."/>
        </authorList>
    </citation>
    <scope>NUCLEOTIDE SEQUENCE [LARGE SCALE GENOMIC DNA]</scope>
    <source>
        <strain evidence="3">cv. 10/8</strain>
        <tissue evidence="2">Leaf</tissue>
    </source>
</reference>
<proteinExistence type="predicted"/>
<feature type="compositionally biased region" description="Acidic residues" evidence="1">
    <location>
        <begin position="57"/>
        <end position="71"/>
    </location>
</feature>